<proteinExistence type="predicted"/>
<dbReference type="AlphaFoldDB" id="A0A4Q7KRN4"/>
<organism evidence="1 2">
    <name type="scientific">Herbihabitans rhizosphaerae</name>
    <dbReference type="NCBI Taxonomy" id="1872711"/>
    <lineage>
        <taxon>Bacteria</taxon>
        <taxon>Bacillati</taxon>
        <taxon>Actinomycetota</taxon>
        <taxon>Actinomycetes</taxon>
        <taxon>Pseudonocardiales</taxon>
        <taxon>Pseudonocardiaceae</taxon>
        <taxon>Herbihabitans</taxon>
    </lineage>
</organism>
<accession>A0A4Q7KRN4</accession>
<evidence type="ECO:0000313" key="1">
    <source>
        <dbReference type="EMBL" id="RZS39137.1"/>
    </source>
</evidence>
<dbReference type="EMBL" id="SGWQ01000004">
    <property type="protein sequence ID" value="RZS39137.1"/>
    <property type="molecule type" value="Genomic_DNA"/>
</dbReference>
<keyword evidence="2" id="KW-1185">Reference proteome</keyword>
<gene>
    <name evidence="1" type="ORF">EV193_104353</name>
</gene>
<dbReference type="Proteomes" id="UP000294257">
    <property type="component" value="Unassembled WGS sequence"/>
</dbReference>
<name>A0A4Q7KRN4_9PSEU</name>
<protein>
    <submittedName>
        <fullName evidence="1">Uncharacterized protein</fullName>
    </submittedName>
</protein>
<comment type="caution">
    <text evidence="1">The sequence shown here is derived from an EMBL/GenBank/DDBJ whole genome shotgun (WGS) entry which is preliminary data.</text>
</comment>
<evidence type="ECO:0000313" key="2">
    <source>
        <dbReference type="Proteomes" id="UP000294257"/>
    </source>
</evidence>
<reference evidence="1 2" key="1">
    <citation type="submission" date="2019-02" db="EMBL/GenBank/DDBJ databases">
        <title>Genomic Encyclopedia of Type Strains, Phase IV (KMG-IV): sequencing the most valuable type-strain genomes for metagenomic binning, comparative biology and taxonomic classification.</title>
        <authorList>
            <person name="Goeker M."/>
        </authorList>
    </citation>
    <scope>NUCLEOTIDE SEQUENCE [LARGE SCALE GENOMIC DNA]</scope>
    <source>
        <strain evidence="1 2">DSM 101727</strain>
    </source>
</reference>
<sequence length="73" mass="8331">MTTSRNTVLSLDGKRGQRMTDEAAREILEAEGFTRRVRESVITHKGGRSETVVTIWESEDYRRRAVTKSTFAV</sequence>